<evidence type="ECO:0000256" key="2">
    <source>
        <dbReference type="ARBA" id="ARBA00023015"/>
    </source>
</evidence>
<dbReference type="AlphaFoldDB" id="A0A2G9ZA37"/>
<evidence type="ECO:0000256" key="3">
    <source>
        <dbReference type="ARBA" id="ARBA00023163"/>
    </source>
</evidence>
<dbReference type="Gene3D" id="1.10.10.200">
    <property type="match status" value="1"/>
</dbReference>
<comment type="similarity">
    <text evidence="1">Belongs to the TACO1 family.</text>
</comment>
<evidence type="ECO:0000313" key="7">
    <source>
        <dbReference type="Proteomes" id="UP000228812"/>
    </source>
</evidence>
<accession>A0A2G9ZA37</accession>
<dbReference type="InterPro" id="IPR002876">
    <property type="entry name" value="Transcrip_reg_TACO1-like"/>
</dbReference>
<evidence type="ECO:0000259" key="4">
    <source>
        <dbReference type="Pfam" id="PF01709"/>
    </source>
</evidence>
<dbReference type="PANTHER" id="PTHR12532">
    <property type="entry name" value="TRANSLATIONAL ACTIVATOR OF CYTOCHROME C OXIDASE 1"/>
    <property type="match status" value="1"/>
</dbReference>
<proteinExistence type="inferred from homology"/>
<dbReference type="Pfam" id="PF20772">
    <property type="entry name" value="TACO1_YebC_N"/>
    <property type="match status" value="1"/>
</dbReference>
<dbReference type="Gene3D" id="3.30.70.980">
    <property type="match status" value="1"/>
</dbReference>
<dbReference type="InterPro" id="IPR029072">
    <property type="entry name" value="YebC-like"/>
</dbReference>
<name>A0A2G9ZA37_9BACT</name>
<keyword evidence="2" id="KW-0805">Transcription regulation</keyword>
<comment type="caution">
    <text evidence="6">The sequence shown here is derived from an EMBL/GenBank/DDBJ whole genome shotgun (WGS) entry which is preliminary data.</text>
</comment>
<dbReference type="FunFam" id="1.10.10.200:FF:000002">
    <property type="entry name" value="Probable transcriptional regulatory protein CLM62_37755"/>
    <property type="match status" value="1"/>
</dbReference>
<dbReference type="InterPro" id="IPR049083">
    <property type="entry name" value="TACO1_YebC_N"/>
</dbReference>
<evidence type="ECO:0000313" key="6">
    <source>
        <dbReference type="EMBL" id="PIP30049.1"/>
    </source>
</evidence>
<dbReference type="GO" id="GO:0005737">
    <property type="term" value="C:cytoplasm"/>
    <property type="evidence" value="ECO:0007669"/>
    <property type="project" value="UniProtKB-ARBA"/>
</dbReference>
<dbReference type="Proteomes" id="UP000228812">
    <property type="component" value="Unassembled WGS sequence"/>
</dbReference>
<reference evidence="6 7" key="1">
    <citation type="submission" date="2017-09" db="EMBL/GenBank/DDBJ databases">
        <title>Depth-based differentiation of microbial function through sediment-hosted aquifers and enrichment of novel symbionts in the deep terrestrial subsurface.</title>
        <authorList>
            <person name="Probst A.J."/>
            <person name="Ladd B."/>
            <person name="Jarett J.K."/>
            <person name="Geller-Mcgrath D.E."/>
            <person name="Sieber C.M."/>
            <person name="Emerson J.B."/>
            <person name="Anantharaman K."/>
            <person name="Thomas B.C."/>
            <person name="Malmstrom R."/>
            <person name="Stieglmeier M."/>
            <person name="Klingl A."/>
            <person name="Woyke T."/>
            <person name="Ryan C.M."/>
            <person name="Banfield J.F."/>
        </authorList>
    </citation>
    <scope>NUCLEOTIDE SEQUENCE [LARGE SCALE GENOMIC DNA]</scope>
    <source>
        <strain evidence="6">CG23_combo_of_CG06-09_8_20_14_all_54_14</strain>
    </source>
</reference>
<dbReference type="SUPFAM" id="SSF75625">
    <property type="entry name" value="YebC-like"/>
    <property type="match status" value="1"/>
</dbReference>
<gene>
    <name evidence="6" type="ORF">COX26_00875</name>
</gene>
<dbReference type="PANTHER" id="PTHR12532:SF0">
    <property type="entry name" value="TRANSLATIONAL ACTIVATOR OF CYTOCHROME C OXIDASE 1"/>
    <property type="match status" value="1"/>
</dbReference>
<evidence type="ECO:0000259" key="5">
    <source>
        <dbReference type="Pfam" id="PF20772"/>
    </source>
</evidence>
<evidence type="ECO:0008006" key="8">
    <source>
        <dbReference type="Google" id="ProtNLM"/>
    </source>
</evidence>
<feature type="domain" description="TACO1/YebC-like N-terminal" evidence="5">
    <location>
        <begin position="5"/>
        <end position="73"/>
    </location>
</feature>
<dbReference type="InterPro" id="IPR017856">
    <property type="entry name" value="Integrase-like_N"/>
</dbReference>
<organism evidence="6 7">
    <name type="scientific">Candidatus Jorgensenbacteria bacterium CG23_combo_of_CG06-09_8_20_14_all_54_14</name>
    <dbReference type="NCBI Taxonomy" id="1974595"/>
    <lineage>
        <taxon>Bacteria</taxon>
        <taxon>Candidatus Joergenseniibacteriota</taxon>
    </lineage>
</organism>
<evidence type="ECO:0000256" key="1">
    <source>
        <dbReference type="ARBA" id="ARBA00008724"/>
    </source>
</evidence>
<protein>
    <recommendedName>
        <fullName evidence="8">YebC/PmpR family DNA-binding transcriptional regulator</fullName>
    </recommendedName>
</protein>
<dbReference type="Pfam" id="PF01709">
    <property type="entry name" value="Transcrip_reg"/>
    <property type="match status" value="1"/>
</dbReference>
<sequence length="178" mass="19302">MAGHSHWKQIKEHKGSADQKRGALFAKLLRAITAAAKPEPNPQFNPRLRTTIEKAKGANVPQENIERAITRASAAAEALEELSMEAYGPGGAALLIHAITDNKNRTIAEVKAVLRDHGGKWAEPGSVRWAFNEVEGEPRAKFTLTVSAETRQPLAALIEILEAMDDVQRVSTNANPAP</sequence>
<dbReference type="InterPro" id="IPR048300">
    <property type="entry name" value="TACO1_YebC-like_2nd/3rd_dom"/>
</dbReference>
<dbReference type="EMBL" id="PCRZ01000016">
    <property type="protein sequence ID" value="PIP30049.1"/>
    <property type="molecule type" value="Genomic_DNA"/>
</dbReference>
<feature type="domain" description="TACO1/YebC-like second and third" evidence="4">
    <location>
        <begin position="79"/>
        <end position="133"/>
    </location>
</feature>
<dbReference type="InterPro" id="IPR026564">
    <property type="entry name" value="Transcrip_reg_TACO1-like_dom3"/>
</dbReference>
<keyword evidence="3" id="KW-0804">Transcription</keyword>